<gene>
    <name evidence="1" type="ORF">C6I21_05940</name>
</gene>
<name>A0A2P6MJ89_ALKUR</name>
<comment type="caution">
    <text evidence="1">The sequence shown here is derived from an EMBL/GenBank/DDBJ whole genome shotgun (WGS) entry which is preliminary data.</text>
</comment>
<accession>A0A2P6MJ89</accession>
<organism evidence="1 2">
    <name type="scientific">Alkalicoccus urumqiensis</name>
    <name type="common">Bacillus urumqiensis</name>
    <dbReference type="NCBI Taxonomy" id="1548213"/>
    <lineage>
        <taxon>Bacteria</taxon>
        <taxon>Bacillati</taxon>
        <taxon>Bacillota</taxon>
        <taxon>Bacilli</taxon>
        <taxon>Bacillales</taxon>
        <taxon>Bacillaceae</taxon>
        <taxon>Alkalicoccus</taxon>
    </lineage>
</organism>
<dbReference type="Proteomes" id="UP000243650">
    <property type="component" value="Unassembled WGS sequence"/>
</dbReference>
<reference evidence="1 2" key="1">
    <citation type="submission" date="2018-03" db="EMBL/GenBank/DDBJ databases">
        <title>Bacillus urumqiensis sp. nov., a moderately haloalkaliphilic bacterium isolated from a salt lake.</title>
        <authorList>
            <person name="Zhao B."/>
            <person name="Liao Z."/>
        </authorList>
    </citation>
    <scope>NUCLEOTIDE SEQUENCE [LARGE SCALE GENOMIC DNA]</scope>
    <source>
        <strain evidence="1 2">BZ-SZ-XJ18</strain>
    </source>
</reference>
<keyword evidence="2" id="KW-1185">Reference proteome</keyword>
<protein>
    <submittedName>
        <fullName evidence="1">Uncharacterized protein</fullName>
    </submittedName>
</protein>
<sequence>MSQLHVIQNDMLKAEKEAVLVNVWLYPAKERWTSETAENLGMNLDENSLSLESMSAEGRLRLHGIWEKEQKRLSLTIPPRLTMQEYDGIHLLILRLQKQLAADVDDTETFMGYTESGEEAYLIRNWKAWTAFLRQAGQRSLSGHKVRVTKEGNTWEGLLLDYCERLSPERYQITECLLLTNSGEISVQGTDLLVEPTGDMLQAPTEDVPSLADQLKRISPTS</sequence>
<proteinExistence type="predicted"/>
<evidence type="ECO:0000313" key="2">
    <source>
        <dbReference type="Proteomes" id="UP000243650"/>
    </source>
</evidence>
<dbReference type="EMBL" id="PVNS01000004">
    <property type="protein sequence ID" value="PRO66342.1"/>
    <property type="molecule type" value="Genomic_DNA"/>
</dbReference>
<evidence type="ECO:0000313" key="1">
    <source>
        <dbReference type="EMBL" id="PRO66342.1"/>
    </source>
</evidence>
<dbReference type="AlphaFoldDB" id="A0A2P6MJ89"/>